<dbReference type="Proteomes" id="UP000787472">
    <property type="component" value="Unassembled WGS sequence"/>
</dbReference>
<dbReference type="InterPro" id="IPR001633">
    <property type="entry name" value="EAL_dom"/>
</dbReference>
<gene>
    <name evidence="5" type="ORF">G8770_15680</name>
</gene>
<sequence>MNANETIRLLILNDSRKEVERLISMLNNAGRATRAQHVESEEVLTKLLQEQTWDLLIAEEGCSQLPPETAARQIKRLNKDVPVILISDALANGGDVSQAVVDGIKLGAADVVQLDQDQHLLLVIQRELDNREQRQQRRRADHKLKETERRSQKLLDSSRDAIAYVQDGMYLYANQSFADTFGYSDRDDIECMPVIDMVDDEHQTQVKQFLKDFTLKGEEAESSQLEFNGVNAEGAICRCQVTVTSAIYDEENCIQFLIHARAEQASDNAAGNEVLQAELQKIKDQDTVTGLYNRLYLVEQMERAVSSAIKEGSTATALYIEVDNFSDHIQHQMGVAGSDLALANIAQLLKSHTLDGEILARFGDDSFMLLARNQRADASLARAEAICKQLEQHIIDVDGKTAQATVTIGVSILNENSTSAEEVIDQALKAVESYRKEHDGAGNGADLYNPEISPEDKAEADLLKMIQGALDNSRFKLMFQPIISLRGAEDEHYEVLLRMLDDNDELVAPGDFLPAAGQLGLMTKIDRWVILETIKTLSSHRAKGNNTRVIINLSRESLCDETLAPWIGVAFKAAGLNPDTVVFQVDETHVTNHLNAAKALFHGLNQINCQTSISNFGCSLNPFKTLSHAPSDYVKVHGSFTLEIQNNTESPEAISSLIKQLLEANTITIVPLVENAGVLSTLWQTGVHYIQGNYLQAPTEAMDFDFNMEG</sequence>
<name>A0A9E5JWW2_9GAMM</name>
<feature type="region of interest" description="Disordered" evidence="1">
    <location>
        <begin position="132"/>
        <end position="152"/>
    </location>
</feature>
<dbReference type="PROSITE" id="PS50883">
    <property type="entry name" value="EAL"/>
    <property type="match status" value="1"/>
</dbReference>
<feature type="domain" description="GGDEF" evidence="4">
    <location>
        <begin position="313"/>
        <end position="450"/>
    </location>
</feature>
<dbReference type="EMBL" id="JAAONZ010000013">
    <property type="protein sequence ID" value="NHO66991.1"/>
    <property type="molecule type" value="Genomic_DNA"/>
</dbReference>
<dbReference type="CDD" id="cd00130">
    <property type="entry name" value="PAS"/>
    <property type="match status" value="1"/>
</dbReference>
<organism evidence="5 6">
    <name type="scientific">Pseudomaricurvus hydrocarbonicus</name>
    <dbReference type="NCBI Taxonomy" id="1470433"/>
    <lineage>
        <taxon>Bacteria</taxon>
        <taxon>Pseudomonadati</taxon>
        <taxon>Pseudomonadota</taxon>
        <taxon>Gammaproteobacteria</taxon>
        <taxon>Cellvibrionales</taxon>
        <taxon>Cellvibrionaceae</taxon>
        <taxon>Pseudomaricurvus</taxon>
    </lineage>
</organism>
<evidence type="ECO:0000259" key="2">
    <source>
        <dbReference type="PROSITE" id="PS50112"/>
    </source>
</evidence>
<accession>A0A9E5JWW2</accession>
<dbReference type="SUPFAM" id="SSF55785">
    <property type="entry name" value="PYP-like sensor domain (PAS domain)"/>
    <property type="match status" value="1"/>
</dbReference>
<keyword evidence="6" id="KW-1185">Reference proteome</keyword>
<dbReference type="Gene3D" id="3.30.70.270">
    <property type="match status" value="1"/>
</dbReference>
<dbReference type="Gene3D" id="3.20.20.450">
    <property type="entry name" value="EAL domain"/>
    <property type="match status" value="1"/>
</dbReference>
<comment type="caution">
    <text evidence="5">The sequence shown here is derived from an EMBL/GenBank/DDBJ whole genome shotgun (WGS) entry which is preliminary data.</text>
</comment>
<dbReference type="Pfam" id="PF00563">
    <property type="entry name" value="EAL"/>
    <property type="match status" value="1"/>
</dbReference>
<dbReference type="SUPFAM" id="SSF52172">
    <property type="entry name" value="CheY-like"/>
    <property type="match status" value="1"/>
</dbReference>
<dbReference type="PROSITE" id="PS50112">
    <property type="entry name" value="PAS"/>
    <property type="match status" value="1"/>
</dbReference>
<dbReference type="CDD" id="cd01949">
    <property type="entry name" value="GGDEF"/>
    <property type="match status" value="1"/>
</dbReference>
<dbReference type="Gene3D" id="3.30.450.20">
    <property type="entry name" value="PAS domain"/>
    <property type="match status" value="1"/>
</dbReference>
<dbReference type="InterPro" id="IPR050706">
    <property type="entry name" value="Cyclic-di-GMP_PDE-like"/>
</dbReference>
<dbReference type="SUPFAM" id="SSF141868">
    <property type="entry name" value="EAL domain-like"/>
    <property type="match status" value="1"/>
</dbReference>
<dbReference type="InterPro" id="IPR011006">
    <property type="entry name" value="CheY-like_superfamily"/>
</dbReference>
<dbReference type="InterPro" id="IPR029787">
    <property type="entry name" value="Nucleotide_cyclase"/>
</dbReference>
<evidence type="ECO:0000259" key="4">
    <source>
        <dbReference type="PROSITE" id="PS50887"/>
    </source>
</evidence>
<dbReference type="InterPro" id="IPR000014">
    <property type="entry name" value="PAS"/>
</dbReference>
<dbReference type="InterPro" id="IPR035965">
    <property type="entry name" value="PAS-like_dom_sf"/>
</dbReference>
<dbReference type="SMART" id="SM00052">
    <property type="entry name" value="EAL"/>
    <property type="match status" value="1"/>
</dbReference>
<dbReference type="Pfam" id="PF13188">
    <property type="entry name" value="PAS_8"/>
    <property type="match status" value="1"/>
</dbReference>
<dbReference type="PANTHER" id="PTHR33121">
    <property type="entry name" value="CYCLIC DI-GMP PHOSPHODIESTERASE PDEF"/>
    <property type="match status" value="1"/>
</dbReference>
<proteinExistence type="predicted"/>
<dbReference type="GO" id="GO:0071111">
    <property type="term" value="F:cyclic-guanylate-specific phosphodiesterase activity"/>
    <property type="evidence" value="ECO:0007669"/>
    <property type="project" value="InterPro"/>
</dbReference>
<dbReference type="NCBIfam" id="TIGR00254">
    <property type="entry name" value="GGDEF"/>
    <property type="match status" value="1"/>
</dbReference>
<evidence type="ECO:0000259" key="3">
    <source>
        <dbReference type="PROSITE" id="PS50883"/>
    </source>
</evidence>
<evidence type="ECO:0000313" key="6">
    <source>
        <dbReference type="Proteomes" id="UP000787472"/>
    </source>
</evidence>
<dbReference type="PROSITE" id="PS50887">
    <property type="entry name" value="GGDEF"/>
    <property type="match status" value="1"/>
</dbReference>
<dbReference type="AlphaFoldDB" id="A0A9E5JWW2"/>
<evidence type="ECO:0000313" key="5">
    <source>
        <dbReference type="EMBL" id="NHO66991.1"/>
    </source>
</evidence>
<dbReference type="InterPro" id="IPR035919">
    <property type="entry name" value="EAL_sf"/>
</dbReference>
<protein>
    <submittedName>
        <fullName evidence="5">EAL domain-containing protein</fullName>
    </submittedName>
</protein>
<dbReference type="Gene3D" id="3.40.50.2300">
    <property type="match status" value="1"/>
</dbReference>
<evidence type="ECO:0000256" key="1">
    <source>
        <dbReference type="SAM" id="MobiDB-lite"/>
    </source>
</evidence>
<feature type="domain" description="PAS" evidence="2">
    <location>
        <begin position="167"/>
        <end position="217"/>
    </location>
</feature>
<dbReference type="InterPro" id="IPR043128">
    <property type="entry name" value="Rev_trsase/Diguanyl_cyclase"/>
</dbReference>
<feature type="domain" description="EAL" evidence="3">
    <location>
        <begin position="459"/>
        <end position="710"/>
    </location>
</feature>
<dbReference type="NCBIfam" id="TIGR00229">
    <property type="entry name" value="sensory_box"/>
    <property type="match status" value="1"/>
</dbReference>
<dbReference type="SUPFAM" id="SSF55073">
    <property type="entry name" value="Nucleotide cyclase"/>
    <property type="match status" value="1"/>
</dbReference>
<feature type="compositionally biased region" description="Basic and acidic residues" evidence="1">
    <location>
        <begin position="143"/>
        <end position="152"/>
    </location>
</feature>
<dbReference type="SMART" id="SM00267">
    <property type="entry name" value="GGDEF"/>
    <property type="match status" value="1"/>
</dbReference>
<reference evidence="5" key="1">
    <citation type="submission" date="2020-03" db="EMBL/GenBank/DDBJ databases">
        <authorList>
            <person name="Guo F."/>
        </authorList>
    </citation>
    <scope>NUCLEOTIDE SEQUENCE</scope>
    <source>
        <strain evidence="5">JCM 30134</strain>
    </source>
</reference>
<dbReference type="Pfam" id="PF00990">
    <property type="entry name" value="GGDEF"/>
    <property type="match status" value="1"/>
</dbReference>
<dbReference type="CDD" id="cd01948">
    <property type="entry name" value="EAL"/>
    <property type="match status" value="1"/>
</dbReference>
<dbReference type="PANTHER" id="PTHR33121:SF23">
    <property type="entry name" value="CYCLIC DI-GMP PHOSPHODIESTERASE PDEB"/>
    <property type="match status" value="1"/>
</dbReference>
<dbReference type="RefSeq" id="WP_167188845.1">
    <property type="nucleotide sequence ID" value="NZ_JAAONZ010000013.1"/>
</dbReference>
<dbReference type="InterPro" id="IPR000160">
    <property type="entry name" value="GGDEF_dom"/>
</dbReference>